<keyword evidence="2" id="KW-1185">Reference proteome</keyword>
<evidence type="ECO:0000259" key="1">
    <source>
        <dbReference type="PROSITE" id="PS50181"/>
    </source>
</evidence>
<dbReference type="WBParaSite" id="TCONS_00008357.p1">
    <property type="protein sequence ID" value="TCONS_00008357.p1"/>
    <property type="gene ID" value="XLOC_006306"/>
</dbReference>
<dbReference type="SUPFAM" id="SSF81383">
    <property type="entry name" value="F-box domain"/>
    <property type="match status" value="1"/>
</dbReference>
<dbReference type="Pfam" id="PF00646">
    <property type="entry name" value="F-box"/>
    <property type="match status" value="1"/>
</dbReference>
<dbReference type="AlphaFoldDB" id="A0A0K0E3R8"/>
<dbReference type="WBParaSite" id="SSTP_0000413900.1">
    <property type="protein sequence ID" value="SSTP_0000413900.1"/>
    <property type="gene ID" value="SSTP_0000413900"/>
</dbReference>
<protein>
    <submittedName>
        <fullName evidence="3 4">F-box domain-containing protein</fullName>
    </submittedName>
</protein>
<feature type="domain" description="F-box" evidence="1">
    <location>
        <begin position="46"/>
        <end position="90"/>
    </location>
</feature>
<dbReference type="InterPro" id="IPR036047">
    <property type="entry name" value="F-box-like_dom_sf"/>
</dbReference>
<proteinExistence type="predicted"/>
<dbReference type="InterPro" id="IPR001810">
    <property type="entry name" value="F-box_dom"/>
</dbReference>
<dbReference type="CDD" id="cd09917">
    <property type="entry name" value="F-box_SF"/>
    <property type="match status" value="1"/>
</dbReference>
<dbReference type="SMART" id="SM00256">
    <property type="entry name" value="FBOX"/>
    <property type="match status" value="1"/>
</dbReference>
<organism evidence="3">
    <name type="scientific">Strongyloides stercoralis</name>
    <name type="common">Threadworm</name>
    <dbReference type="NCBI Taxonomy" id="6248"/>
    <lineage>
        <taxon>Eukaryota</taxon>
        <taxon>Metazoa</taxon>
        <taxon>Ecdysozoa</taxon>
        <taxon>Nematoda</taxon>
        <taxon>Chromadorea</taxon>
        <taxon>Rhabditida</taxon>
        <taxon>Tylenchina</taxon>
        <taxon>Panagrolaimomorpha</taxon>
        <taxon>Strongyloidoidea</taxon>
        <taxon>Strongyloididae</taxon>
        <taxon>Strongyloides</taxon>
    </lineage>
</organism>
<evidence type="ECO:0000313" key="4">
    <source>
        <dbReference type="WBParaSite" id="TCONS_00008357.p1"/>
    </source>
</evidence>
<accession>A0A0K0E3R8</accession>
<dbReference type="PROSITE" id="PS50181">
    <property type="entry name" value="FBOX"/>
    <property type="match status" value="1"/>
</dbReference>
<sequence length="360" mass="43026">MLKLFRSESLLRRLSSNKKNLSQKYNVSCKIKNEYSQFIPNPILNINTIEDISDKCIIEILKRMDYDDILTMRLVNRRINKIIQRHFSELNSKKVDEVIFVGSGENKCYRLNQNISLLSCDEQSKFGVPIKNLSKYLKYINVTKTIVLESLNISNLYYRIFWRLCENNIYELILSNCVITMNYEIFSSLIRTLHLSKVVIKDCTLDDCQLLSDYLFTSNLQLKNFKFYNFYKKNDYIFAPLLSNNTLISWAKNVLWPEVFLLQGVKSNINHIGIEYLLDAFHNYSFKLDQNYEKKDFIRSINSFYWDFGFIRCQLSQLLAVIRKYNQWIRYIKRNSKQISFLYKYSNKTLPLIFNVRIYL</sequence>
<name>A0A0K0E3R8_STRER</name>
<reference evidence="3" key="1">
    <citation type="submission" date="2015-08" db="UniProtKB">
        <authorList>
            <consortium name="WormBaseParasite"/>
        </authorList>
    </citation>
    <scope>IDENTIFICATION</scope>
</reference>
<evidence type="ECO:0000313" key="2">
    <source>
        <dbReference type="Proteomes" id="UP000035681"/>
    </source>
</evidence>
<evidence type="ECO:0000313" key="3">
    <source>
        <dbReference type="WBParaSite" id="SSTP_0000413900.1"/>
    </source>
</evidence>
<dbReference type="Proteomes" id="UP000035681">
    <property type="component" value="Unplaced"/>
</dbReference>